<evidence type="ECO:0000256" key="1">
    <source>
        <dbReference type="SAM" id="SignalP"/>
    </source>
</evidence>
<name>A0ABV9CEV0_9ACTN</name>
<accession>A0ABV9CEV0</accession>
<feature type="signal peptide" evidence="1">
    <location>
        <begin position="1"/>
        <end position="27"/>
    </location>
</feature>
<organism evidence="2 3">
    <name type="scientific">Sphaerisporangium dianthi</name>
    <dbReference type="NCBI Taxonomy" id="1436120"/>
    <lineage>
        <taxon>Bacteria</taxon>
        <taxon>Bacillati</taxon>
        <taxon>Actinomycetota</taxon>
        <taxon>Actinomycetes</taxon>
        <taxon>Streptosporangiales</taxon>
        <taxon>Streptosporangiaceae</taxon>
        <taxon>Sphaerisporangium</taxon>
    </lineage>
</organism>
<keyword evidence="1" id="KW-0732">Signal</keyword>
<proteinExistence type="predicted"/>
<sequence length="135" mass="14147">MRASLFITTVASAALFAALAGAAPAQSATPSAVRARCSELSCTFTFSPATTSKMRRAADRAGWLSGPAADIICARIPNRLVALGCTVALILPYNNARKRLTQADARGGCFAVKAELGYTLPIRFAALSPNHPYCD</sequence>
<gene>
    <name evidence="2" type="ORF">ACFO60_12995</name>
</gene>
<comment type="caution">
    <text evidence="2">The sequence shown here is derived from an EMBL/GenBank/DDBJ whole genome shotgun (WGS) entry which is preliminary data.</text>
</comment>
<keyword evidence="3" id="KW-1185">Reference proteome</keyword>
<dbReference type="RefSeq" id="WP_380840342.1">
    <property type="nucleotide sequence ID" value="NZ_JBHSFP010000007.1"/>
</dbReference>
<evidence type="ECO:0000313" key="2">
    <source>
        <dbReference type="EMBL" id="MFC4531686.1"/>
    </source>
</evidence>
<protein>
    <submittedName>
        <fullName evidence="2">Uncharacterized protein</fullName>
    </submittedName>
</protein>
<reference evidence="3" key="1">
    <citation type="journal article" date="2019" name="Int. J. Syst. Evol. Microbiol.">
        <title>The Global Catalogue of Microorganisms (GCM) 10K type strain sequencing project: providing services to taxonomists for standard genome sequencing and annotation.</title>
        <authorList>
            <consortium name="The Broad Institute Genomics Platform"/>
            <consortium name="The Broad Institute Genome Sequencing Center for Infectious Disease"/>
            <person name="Wu L."/>
            <person name="Ma J."/>
        </authorList>
    </citation>
    <scope>NUCLEOTIDE SEQUENCE [LARGE SCALE GENOMIC DNA]</scope>
    <source>
        <strain evidence="3">CGMCC 4.7132</strain>
    </source>
</reference>
<feature type="chain" id="PRO_5046595605" evidence="1">
    <location>
        <begin position="28"/>
        <end position="135"/>
    </location>
</feature>
<dbReference type="EMBL" id="JBHSFP010000007">
    <property type="protein sequence ID" value="MFC4531686.1"/>
    <property type="molecule type" value="Genomic_DNA"/>
</dbReference>
<dbReference type="Proteomes" id="UP001596004">
    <property type="component" value="Unassembled WGS sequence"/>
</dbReference>
<evidence type="ECO:0000313" key="3">
    <source>
        <dbReference type="Proteomes" id="UP001596004"/>
    </source>
</evidence>